<name>A0ABP4WUP5_9MICO</name>
<dbReference type="SUPFAM" id="SSF140453">
    <property type="entry name" value="EsxAB dimer-like"/>
    <property type="match status" value="1"/>
</dbReference>
<dbReference type="InterPro" id="IPR036689">
    <property type="entry name" value="ESAT-6-like_sf"/>
</dbReference>
<proteinExistence type="predicted"/>
<dbReference type="EMBL" id="BAAANH010000004">
    <property type="protein sequence ID" value="GAA1761896.1"/>
    <property type="molecule type" value="Genomic_DNA"/>
</dbReference>
<gene>
    <name evidence="1" type="ORF">GCM10009747_21420</name>
</gene>
<organism evidence="1 2">
    <name type="scientific">Agromyces humatus</name>
    <dbReference type="NCBI Taxonomy" id="279573"/>
    <lineage>
        <taxon>Bacteria</taxon>
        <taxon>Bacillati</taxon>
        <taxon>Actinomycetota</taxon>
        <taxon>Actinomycetes</taxon>
        <taxon>Micrococcales</taxon>
        <taxon>Microbacteriaceae</taxon>
        <taxon>Agromyces</taxon>
    </lineage>
</organism>
<evidence type="ECO:0000313" key="1">
    <source>
        <dbReference type="EMBL" id="GAA1761896.1"/>
    </source>
</evidence>
<sequence length="114" mass="12523">MDEADRFIALITGRAVTPDQVAEAVRLRGRLRALRDEVEQTLPGLAPDATGAWRSAAADRYAERLVELQGQFVEVRAALGAADLHLDERIRHLSAQLDPQLAALDERRPGWATG</sequence>
<evidence type="ECO:0000313" key="2">
    <source>
        <dbReference type="Proteomes" id="UP001500506"/>
    </source>
</evidence>
<reference evidence="2" key="1">
    <citation type="journal article" date="2019" name="Int. J. Syst. Evol. Microbiol.">
        <title>The Global Catalogue of Microorganisms (GCM) 10K type strain sequencing project: providing services to taxonomists for standard genome sequencing and annotation.</title>
        <authorList>
            <consortium name="The Broad Institute Genomics Platform"/>
            <consortium name="The Broad Institute Genome Sequencing Center for Infectious Disease"/>
            <person name="Wu L."/>
            <person name="Ma J."/>
        </authorList>
    </citation>
    <scope>NUCLEOTIDE SEQUENCE [LARGE SCALE GENOMIC DNA]</scope>
    <source>
        <strain evidence="2">JCM 14319</strain>
    </source>
</reference>
<evidence type="ECO:0008006" key="3">
    <source>
        <dbReference type="Google" id="ProtNLM"/>
    </source>
</evidence>
<dbReference type="Proteomes" id="UP001500506">
    <property type="component" value="Unassembled WGS sequence"/>
</dbReference>
<accession>A0ABP4WUP5</accession>
<keyword evidence="2" id="KW-1185">Reference proteome</keyword>
<protein>
    <recommendedName>
        <fullName evidence="3">Flagellar protein FlgN</fullName>
    </recommendedName>
</protein>
<dbReference type="RefSeq" id="WP_232497665.1">
    <property type="nucleotide sequence ID" value="NZ_BAAANH010000004.1"/>
</dbReference>
<comment type="caution">
    <text evidence="1">The sequence shown here is derived from an EMBL/GenBank/DDBJ whole genome shotgun (WGS) entry which is preliminary data.</text>
</comment>